<feature type="non-terminal residue" evidence="2">
    <location>
        <position position="193"/>
    </location>
</feature>
<evidence type="ECO:0000259" key="1">
    <source>
        <dbReference type="Pfam" id="PF12705"/>
    </source>
</evidence>
<dbReference type="Gene3D" id="3.90.320.10">
    <property type="match status" value="1"/>
</dbReference>
<dbReference type="EMBL" id="BARS01042971">
    <property type="protein sequence ID" value="GAG34615.1"/>
    <property type="molecule type" value="Genomic_DNA"/>
</dbReference>
<dbReference type="Pfam" id="PF12705">
    <property type="entry name" value="PDDEXK_1"/>
    <property type="match status" value="1"/>
</dbReference>
<dbReference type="InterPro" id="IPR038726">
    <property type="entry name" value="PDDEXK_AddAB-type"/>
</dbReference>
<dbReference type="AlphaFoldDB" id="X0WVD1"/>
<evidence type="ECO:0000313" key="2">
    <source>
        <dbReference type="EMBL" id="GAG34615.1"/>
    </source>
</evidence>
<protein>
    <recommendedName>
        <fullName evidence="1">PD-(D/E)XK endonuclease-like domain-containing protein</fullName>
    </recommendedName>
</protein>
<feature type="domain" description="PD-(D/E)XK endonuclease-like" evidence="1">
    <location>
        <begin position="17"/>
        <end position="183"/>
    </location>
</feature>
<gene>
    <name evidence="2" type="ORF">S01H1_65122</name>
</gene>
<comment type="caution">
    <text evidence="2">The sequence shown here is derived from an EMBL/GenBank/DDBJ whole genome shotgun (WGS) entry which is preliminary data.</text>
</comment>
<organism evidence="2">
    <name type="scientific">marine sediment metagenome</name>
    <dbReference type="NCBI Taxonomy" id="412755"/>
    <lineage>
        <taxon>unclassified sequences</taxon>
        <taxon>metagenomes</taxon>
        <taxon>ecological metagenomes</taxon>
    </lineage>
</organism>
<accession>X0WVD1</accession>
<name>X0WVD1_9ZZZZ</name>
<reference evidence="2" key="1">
    <citation type="journal article" date="2014" name="Front. Microbiol.">
        <title>High frequency of phylogenetically diverse reductive dehalogenase-homologous genes in deep subseafloor sedimentary metagenomes.</title>
        <authorList>
            <person name="Kawai M."/>
            <person name="Futagami T."/>
            <person name="Toyoda A."/>
            <person name="Takaki Y."/>
            <person name="Nishi S."/>
            <person name="Hori S."/>
            <person name="Arai W."/>
            <person name="Tsubouchi T."/>
            <person name="Morono Y."/>
            <person name="Uchiyama I."/>
            <person name="Ito T."/>
            <person name="Fujiyama A."/>
            <person name="Inagaki F."/>
            <person name="Takami H."/>
        </authorList>
    </citation>
    <scope>NUCLEOTIDE SEQUENCE</scope>
    <source>
        <strain evidence="2">Expedition CK06-06</strain>
    </source>
</reference>
<sequence length="193" mass="23033">MSDYPIPTHPTWDVVDPSKLNDYLECPRKYFFQYMLGWRPEAPNNHLVFGQAWHLAMEHLLLHGYEAESIRDAQELLRNHYRKEFPEETDELFSPKTPDRAVLALVEYSVKYEHDPNEFDVLYTEIAGTVPITDTKIMFFRMDNILRHIHEGYYFSLEHKTGTNFTNQWQIQWPLSIQIGTYIHSLYCLYPQD</sequence>
<proteinExistence type="predicted"/>
<dbReference type="InterPro" id="IPR011604">
    <property type="entry name" value="PDDEXK-like_dom_sf"/>
</dbReference>